<feature type="region of interest" description="Disordered" evidence="1">
    <location>
        <begin position="1"/>
        <end position="40"/>
    </location>
</feature>
<dbReference type="Proteomes" id="UP000324222">
    <property type="component" value="Unassembled WGS sequence"/>
</dbReference>
<organism evidence="2 3">
    <name type="scientific">Portunus trituberculatus</name>
    <name type="common">Swimming crab</name>
    <name type="synonym">Neptunus trituberculatus</name>
    <dbReference type="NCBI Taxonomy" id="210409"/>
    <lineage>
        <taxon>Eukaryota</taxon>
        <taxon>Metazoa</taxon>
        <taxon>Ecdysozoa</taxon>
        <taxon>Arthropoda</taxon>
        <taxon>Crustacea</taxon>
        <taxon>Multicrustacea</taxon>
        <taxon>Malacostraca</taxon>
        <taxon>Eumalacostraca</taxon>
        <taxon>Eucarida</taxon>
        <taxon>Decapoda</taxon>
        <taxon>Pleocyemata</taxon>
        <taxon>Brachyura</taxon>
        <taxon>Eubrachyura</taxon>
        <taxon>Portunoidea</taxon>
        <taxon>Portunidae</taxon>
        <taxon>Portuninae</taxon>
        <taxon>Portunus</taxon>
    </lineage>
</organism>
<evidence type="ECO:0000313" key="3">
    <source>
        <dbReference type="Proteomes" id="UP000324222"/>
    </source>
</evidence>
<gene>
    <name evidence="2" type="ORF">E2C01_092088</name>
</gene>
<feature type="compositionally biased region" description="Polar residues" evidence="1">
    <location>
        <begin position="11"/>
        <end position="25"/>
    </location>
</feature>
<evidence type="ECO:0000256" key="1">
    <source>
        <dbReference type="SAM" id="MobiDB-lite"/>
    </source>
</evidence>
<sequence>MVDAPRDPKPGSTTRRQEQPASPLSRQEHTRSKSSSVRQQFLSPTTYWLVFREALLCHND</sequence>
<proteinExistence type="predicted"/>
<evidence type="ECO:0000313" key="2">
    <source>
        <dbReference type="EMBL" id="MPC96809.1"/>
    </source>
</evidence>
<comment type="caution">
    <text evidence="2">The sequence shown here is derived from an EMBL/GenBank/DDBJ whole genome shotgun (WGS) entry which is preliminary data.</text>
</comment>
<dbReference type="EMBL" id="VSRR010107450">
    <property type="protein sequence ID" value="MPC96809.1"/>
    <property type="molecule type" value="Genomic_DNA"/>
</dbReference>
<reference evidence="2 3" key="1">
    <citation type="submission" date="2019-05" db="EMBL/GenBank/DDBJ databases">
        <title>Another draft genome of Portunus trituberculatus and its Hox gene families provides insights of decapod evolution.</title>
        <authorList>
            <person name="Jeong J.-H."/>
            <person name="Song I."/>
            <person name="Kim S."/>
            <person name="Choi T."/>
            <person name="Kim D."/>
            <person name="Ryu S."/>
            <person name="Kim W."/>
        </authorList>
    </citation>
    <scope>NUCLEOTIDE SEQUENCE [LARGE SCALE GENOMIC DNA]</scope>
    <source>
        <tissue evidence="2">Muscle</tissue>
    </source>
</reference>
<keyword evidence="3" id="KW-1185">Reference proteome</keyword>
<protein>
    <submittedName>
        <fullName evidence="2">Uncharacterized protein</fullName>
    </submittedName>
</protein>
<dbReference type="AlphaFoldDB" id="A0A5B7JPP3"/>
<name>A0A5B7JPP3_PORTR</name>
<accession>A0A5B7JPP3</accession>